<gene>
    <name evidence="4" type="ORF">F4556_006407</name>
</gene>
<feature type="domain" description="4'-phosphopantetheinyl transferase" evidence="3">
    <location>
        <begin position="110"/>
        <end position="175"/>
    </location>
</feature>
<reference evidence="4 5" key="1">
    <citation type="submission" date="2020-08" db="EMBL/GenBank/DDBJ databases">
        <title>Sequencing the genomes of 1000 actinobacteria strains.</title>
        <authorList>
            <person name="Klenk H.-P."/>
        </authorList>
    </citation>
    <scope>NUCLEOTIDE SEQUENCE [LARGE SCALE GENOMIC DNA]</scope>
    <source>
        <strain evidence="4 5">DSM 44786</strain>
    </source>
</reference>
<dbReference type="GO" id="GO:0005829">
    <property type="term" value="C:cytosol"/>
    <property type="evidence" value="ECO:0007669"/>
    <property type="project" value="TreeGrafter"/>
</dbReference>
<dbReference type="GO" id="GO:0008897">
    <property type="term" value="F:holo-[acyl-carrier-protein] synthase activity"/>
    <property type="evidence" value="ECO:0007669"/>
    <property type="project" value="InterPro"/>
</dbReference>
<dbReference type="InterPro" id="IPR037143">
    <property type="entry name" value="4-PPantetheinyl_Trfase_dom_sf"/>
</dbReference>
<name>A0A7W7SIS6_9ACTN</name>
<evidence type="ECO:0000256" key="1">
    <source>
        <dbReference type="ARBA" id="ARBA00010990"/>
    </source>
</evidence>
<evidence type="ECO:0000259" key="3">
    <source>
        <dbReference type="Pfam" id="PF01648"/>
    </source>
</evidence>
<sequence>MTPLAMMADSAEVLARPDLGEHLLTPLERERAGRFRLESSRADFVAAHLLVRECAARLLGLPVAGLTLLQRCPDCARDDHGKPYLAEHPEAQVSLSHGRGVVAAAAGLQPVGVDVEQPSKGTAAEVMERVLSAGELRRVREHAEPDRAFLRLWVRKEAMVKLGRTTLDTLTEIDLSGLELDGSPLRGRYGDLHLLDWEDELRGAAVGVVSTEAPRVEQL</sequence>
<dbReference type="InterPro" id="IPR050559">
    <property type="entry name" value="P-Pant_transferase_sf"/>
</dbReference>
<dbReference type="RefSeq" id="WP_184922460.1">
    <property type="nucleotide sequence ID" value="NZ_JACHJR010000001.1"/>
</dbReference>
<comment type="caution">
    <text evidence="4">The sequence shown here is derived from an EMBL/GenBank/DDBJ whole genome shotgun (WGS) entry which is preliminary data.</text>
</comment>
<protein>
    <submittedName>
        <fullName evidence="4">4'-phosphopantetheinyl transferase</fullName>
        <ecNumber evidence="4">2.7.8.-</ecNumber>
    </submittedName>
</protein>
<evidence type="ECO:0000313" key="5">
    <source>
        <dbReference type="Proteomes" id="UP000573327"/>
    </source>
</evidence>
<organism evidence="4 5">
    <name type="scientific">Kitasatospora gansuensis</name>
    <dbReference type="NCBI Taxonomy" id="258050"/>
    <lineage>
        <taxon>Bacteria</taxon>
        <taxon>Bacillati</taxon>
        <taxon>Actinomycetota</taxon>
        <taxon>Actinomycetes</taxon>
        <taxon>Kitasatosporales</taxon>
        <taxon>Streptomycetaceae</taxon>
        <taxon>Kitasatospora</taxon>
    </lineage>
</organism>
<dbReference type="Proteomes" id="UP000573327">
    <property type="component" value="Unassembled WGS sequence"/>
</dbReference>
<dbReference type="SUPFAM" id="SSF56214">
    <property type="entry name" value="4'-phosphopantetheinyl transferase"/>
    <property type="match status" value="2"/>
</dbReference>
<dbReference type="AlphaFoldDB" id="A0A7W7SIS6"/>
<dbReference type="InterPro" id="IPR008278">
    <property type="entry name" value="4-PPantetheinyl_Trfase_dom"/>
</dbReference>
<dbReference type="GO" id="GO:0019878">
    <property type="term" value="P:lysine biosynthetic process via aminoadipic acid"/>
    <property type="evidence" value="ECO:0007669"/>
    <property type="project" value="TreeGrafter"/>
</dbReference>
<dbReference type="EC" id="2.7.8.-" evidence="4"/>
<dbReference type="Gene3D" id="3.90.470.20">
    <property type="entry name" value="4'-phosphopantetheinyl transferase domain"/>
    <property type="match status" value="1"/>
</dbReference>
<evidence type="ECO:0000256" key="2">
    <source>
        <dbReference type="ARBA" id="ARBA00022679"/>
    </source>
</evidence>
<dbReference type="EMBL" id="JACHJR010000001">
    <property type="protein sequence ID" value="MBB4950872.1"/>
    <property type="molecule type" value="Genomic_DNA"/>
</dbReference>
<dbReference type="PANTHER" id="PTHR12215:SF10">
    <property type="entry name" value="L-AMINOADIPATE-SEMIALDEHYDE DEHYDROGENASE-PHOSPHOPANTETHEINYL TRANSFERASE"/>
    <property type="match status" value="1"/>
</dbReference>
<accession>A0A7W7SIS6</accession>
<dbReference type="Pfam" id="PF01648">
    <property type="entry name" value="ACPS"/>
    <property type="match status" value="1"/>
</dbReference>
<dbReference type="PANTHER" id="PTHR12215">
    <property type="entry name" value="PHOSPHOPANTETHEINE TRANSFERASE"/>
    <property type="match status" value="1"/>
</dbReference>
<proteinExistence type="inferred from homology"/>
<keyword evidence="2 4" id="KW-0808">Transferase</keyword>
<comment type="similarity">
    <text evidence="1">Belongs to the P-Pant transferase superfamily. Gsp/Sfp/HetI/AcpT family.</text>
</comment>
<keyword evidence="5" id="KW-1185">Reference proteome</keyword>
<evidence type="ECO:0000313" key="4">
    <source>
        <dbReference type="EMBL" id="MBB4950872.1"/>
    </source>
</evidence>
<dbReference type="GO" id="GO:0000287">
    <property type="term" value="F:magnesium ion binding"/>
    <property type="evidence" value="ECO:0007669"/>
    <property type="project" value="InterPro"/>
</dbReference>